<organism evidence="5 6">
    <name type="scientific">Pteropus vampyrus</name>
    <name type="common">Large flying fox</name>
    <dbReference type="NCBI Taxonomy" id="132908"/>
    <lineage>
        <taxon>Eukaryota</taxon>
        <taxon>Metazoa</taxon>
        <taxon>Chordata</taxon>
        <taxon>Craniata</taxon>
        <taxon>Vertebrata</taxon>
        <taxon>Euteleostomi</taxon>
        <taxon>Mammalia</taxon>
        <taxon>Eutheria</taxon>
        <taxon>Laurasiatheria</taxon>
        <taxon>Chiroptera</taxon>
        <taxon>Yinpterochiroptera</taxon>
        <taxon>Pteropodoidea</taxon>
        <taxon>Pteropodidae</taxon>
        <taxon>Pteropodinae</taxon>
        <taxon>Pteropus</taxon>
    </lineage>
</organism>
<evidence type="ECO:0000256" key="3">
    <source>
        <dbReference type="PROSITE-ProRule" id="PRU00075"/>
    </source>
</evidence>
<evidence type="ECO:0000313" key="6">
    <source>
        <dbReference type="RefSeq" id="XP_023382940.1"/>
    </source>
</evidence>
<dbReference type="PANTHER" id="PTHR15261">
    <property type="entry name" value="THROMBOSPONDIN-TYPE LAMININ G DOMAIN AND EAR REPEAT-CONTAINING"/>
    <property type="match status" value="1"/>
</dbReference>
<evidence type="ECO:0000256" key="1">
    <source>
        <dbReference type="ARBA" id="ARBA00022729"/>
    </source>
</evidence>
<evidence type="ECO:0000313" key="5">
    <source>
        <dbReference type="Proteomes" id="UP000515202"/>
    </source>
</evidence>
<keyword evidence="1" id="KW-0732">Signal</keyword>
<dbReference type="PROSITE" id="PS50912">
    <property type="entry name" value="EAR"/>
    <property type="match status" value="1"/>
</dbReference>
<name>A0A6P6C717_PTEVA</name>
<dbReference type="InterPro" id="IPR009039">
    <property type="entry name" value="EAR"/>
</dbReference>
<proteinExistence type="predicted"/>
<evidence type="ECO:0000256" key="4">
    <source>
        <dbReference type="SAM" id="MobiDB-lite"/>
    </source>
</evidence>
<dbReference type="OrthoDB" id="408373at2759"/>
<accession>A0A6P6C717</accession>
<reference evidence="6" key="1">
    <citation type="submission" date="2025-08" db="UniProtKB">
        <authorList>
            <consortium name="RefSeq"/>
        </authorList>
    </citation>
    <scope>IDENTIFICATION</scope>
    <source>
        <tissue evidence="6">Kidney</tissue>
    </source>
</reference>
<dbReference type="GO" id="GO:0007165">
    <property type="term" value="P:signal transduction"/>
    <property type="evidence" value="ECO:0007669"/>
    <property type="project" value="TreeGrafter"/>
</dbReference>
<dbReference type="AlphaFoldDB" id="A0A6P6C717"/>
<evidence type="ECO:0000256" key="2">
    <source>
        <dbReference type="ARBA" id="ARBA00022737"/>
    </source>
</evidence>
<feature type="region of interest" description="Disordered" evidence="4">
    <location>
        <begin position="92"/>
        <end position="119"/>
    </location>
</feature>
<sequence length="119" mass="13162">MGKEPQGAPEGSDDHNIDSVIYKWNPRTRLFEPNQTIATSGAYDWEFFAVGPYSFLAVANAFNGTSTKVHSHLYVWLVGSFRLFQSFLVRPRPAPRRASPGDTGLGAQPGPVPGRHRHP</sequence>
<feature type="repeat" description="EAR" evidence="3">
    <location>
        <begin position="30"/>
        <end position="78"/>
    </location>
</feature>
<dbReference type="KEGG" id="pvp:111735716"/>
<dbReference type="PANTHER" id="PTHR15261:SF4">
    <property type="entry name" value="THROMBOSPONDIN-TYPE LAMININ G DOMAIN AND EAR REPEAT-CONTAINING PROTEIN"/>
    <property type="match status" value="1"/>
</dbReference>
<dbReference type="GeneID" id="111735716"/>
<dbReference type="Proteomes" id="UP000515202">
    <property type="component" value="Unplaced"/>
</dbReference>
<dbReference type="InterPro" id="IPR005492">
    <property type="entry name" value="EPTP"/>
</dbReference>
<keyword evidence="2" id="KW-0677">Repeat</keyword>
<keyword evidence="5" id="KW-1185">Reference proteome</keyword>
<dbReference type="Pfam" id="PF03736">
    <property type="entry name" value="EPTP"/>
    <property type="match status" value="1"/>
</dbReference>
<protein>
    <submittedName>
        <fullName evidence="6">Thrombospondin-type laminin G domain and EAR repeat-containing protein-like</fullName>
    </submittedName>
</protein>
<gene>
    <name evidence="6" type="primary">LOC111735716</name>
</gene>
<dbReference type="RefSeq" id="XP_023382940.1">
    <property type="nucleotide sequence ID" value="XM_023527172.1"/>
</dbReference>